<evidence type="ECO:0008006" key="4">
    <source>
        <dbReference type="Google" id="ProtNLM"/>
    </source>
</evidence>
<keyword evidence="3" id="KW-1185">Reference proteome</keyword>
<organism evidence="2 3">
    <name type="scientific">Kitasatospora paranensis</name>
    <dbReference type="NCBI Taxonomy" id="258053"/>
    <lineage>
        <taxon>Bacteria</taxon>
        <taxon>Bacillati</taxon>
        <taxon>Actinomycetota</taxon>
        <taxon>Actinomycetes</taxon>
        <taxon>Kitasatosporales</taxon>
        <taxon>Streptomycetaceae</taxon>
        <taxon>Kitasatospora</taxon>
    </lineage>
</organism>
<evidence type="ECO:0000256" key="1">
    <source>
        <dbReference type="SAM" id="SignalP"/>
    </source>
</evidence>
<evidence type="ECO:0000313" key="3">
    <source>
        <dbReference type="Proteomes" id="UP001596435"/>
    </source>
</evidence>
<gene>
    <name evidence="2" type="ORF">ACFQMG_01575</name>
</gene>
<sequence>MRIRKLISAVAVAGAVATAGLATAGNASAFTADCHGGQVCLYYNSSAYGYGAVYIQNTSIDNYADGNLKFSSGHNGSAGSGVAVKNNAAAVDNHWYGTFNVYYNSNMDCSVACQPIPMNTRRDLNSALKNNNASGEFVGP</sequence>
<feature type="chain" id="PRO_5047501396" description="Peptidase inhibitor family I36" evidence="1">
    <location>
        <begin position="25"/>
        <end position="140"/>
    </location>
</feature>
<reference evidence="3" key="1">
    <citation type="journal article" date="2019" name="Int. J. Syst. Evol. Microbiol.">
        <title>The Global Catalogue of Microorganisms (GCM) 10K type strain sequencing project: providing services to taxonomists for standard genome sequencing and annotation.</title>
        <authorList>
            <consortium name="The Broad Institute Genomics Platform"/>
            <consortium name="The Broad Institute Genome Sequencing Center for Infectious Disease"/>
            <person name="Wu L."/>
            <person name="Ma J."/>
        </authorList>
    </citation>
    <scope>NUCLEOTIDE SEQUENCE [LARGE SCALE GENOMIC DNA]</scope>
    <source>
        <strain evidence="3">CGMCC 1.12859</strain>
    </source>
</reference>
<dbReference type="EMBL" id="JBHTAJ010000002">
    <property type="protein sequence ID" value="MFC7178248.1"/>
    <property type="molecule type" value="Genomic_DNA"/>
</dbReference>
<evidence type="ECO:0000313" key="2">
    <source>
        <dbReference type="EMBL" id="MFC7178248.1"/>
    </source>
</evidence>
<keyword evidence="1" id="KW-0732">Signal</keyword>
<protein>
    <recommendedName>
        <fullName evidence="4">Peptidase inhibitor family I36</fullName>
    </recommendedName>
</protein>
<name>A0ABW2FLY0_9ACTN</name>
<dbReference type="RefSeq" id="WP_100886973.1">
    <property type="nucleotide sequence ID" value="NZ_BAABKV010000001.1"/>
</dbReference>
<dbReference type="Proteomes" id="UP001596435">
    <property type="component" value="Unassembled WGS sequence"/>
</dbReference>
<accession>A0ABW2FLY0</accession>
<feature type="signal peptide" evidence="1">
    <location>
        <begin position="1"/>
        <end position="24"/>
    </location>
</feature>
<proteinExistence type="predicted"/>
<comment type="caution">
    <text evidence="2">The sequence shown here is derived from an EMBL/GenBank/DDBJ whole genome shotgun (WGS) entry which is preliminary data.</text>
</comment>